<sequence length="91" mass="10931">MPSSYRYVKDVIQRLLEVIPEDQTLLREKIIEFYDTTIKNVAPRHKYMWNQAPELMNSIYFEELAYILEENSGVIDTDWKRTLVKVFANEE</sequence>
<protein>
    <submittedName>
        <fullName evidence="1">Uncharacterized protein</fullName>
    </submittedName>
</protein>
<proteinExistence type="predicted"/>
<accession>A0A6C0HRT3</accession>
<organism evidence="1">
    <name type="scientific">viral metagenome</name>
    <dbReference type="NCBI Taxonomy" id="1070528"/>
    <lineage>
        <taxon>unclassified sequences</taxon>
        <taxon>metagenomes</taxon>
        <taxon>organismal metagenomes</taxon>
    </lineage>
</organism>
<name>A0A6C0HRT3_9ZZZZ</name>
<dbReference type="AlphaFoldDB" id="A0A6C0HRT3"/>
<evidence type="ECO:0000313" key="1">
    <source>
        <dbReference type="EMBL" id="QHT82613.1"/>
    </source>
</evidence>
<reference evidence="1" key="1">
    <citation type="journal article" date="2020" name="Nature">
        <title>Giant virus diversity and host interactions through global metagenomics.</title>
        <authorList>
            <person name="Schulz F."/>
            <person name="Roux S."/>
            <person name="Paez-Espino D."/>
            <person name="Jungbluth S."/>
            <person name="Walsh D.A."/>
            <person name="Denef V.J."/>
            <person name="McMahon K.D."/>
            <person name="Konstantinidis K.T."/>
            <person name="Eloe-Fadrosh E.A."/>
            <person name="Kyrpides N.C."/>
            <person name="Woyke T."/>
        </authorList>
    </citation>
    <scope>NUCLEOTIDE SEQUENCE</scope>
    <source>
        <strain evidence="1">GVMAG-M-3300023184-165</strain>
    </source>
</reference>
<dbReference type="EMBL" id="MN740002">
    <property type="protein sequence ID" value="QHT82613.1"/>
    <property type="molecule type" value="Genomic_DNA"/>
</dbReference>